<proteinExistence type="predicted"/>
<evidence type="ECO:0000256" key="3">
    <source>
        <dbReference type="ARBA" id="ARBA00023163"/>
    </source>
</evidence>
<dbReference type="PANTHER" id="PTHR33154">
    <property type="entry name" value="TRANSCRIPTIONAL REGULATOR, ARSR FAMILY"/>
    <property type="match status" value="1"/>
</dbReference>
<keyword evidence="2" id="KW-0238">DNA-binding</keyword>
<dbReference type="InterPro" id="IPR036390">
    <property type="entry name" value="WH_DNA-bd_sf"/>
</dbReference>
<evidence type="ECO:0000313" key="6">
    <source>
        <dbReference type="Proteomes" id="UP000028725"/>
    </source>
</evidence>
<dbReference type="GO" id="GO:0003677">
    <property type="term" value="F:DNA binding"/>
    <property type="evidence" value="ECO:0007669"/>
    <property type="project" value="UniProtKB-KW"/>
</dbReference>
<comment type="caution">
    <text evidence="5">The sequence shown here is derived from an EMBL/GenBank/DDBJ whole genome shotgun (WGS) entry which is preliminary data.</text>
</comment>
<protein>
    <submittedName>
        <fullName evidence="5">Transcriptional regulator, ArsR family protein</fullName>
    </submittedName>
</protein>
<dbReference type="SMART" id="SM00418">
    <property type="entry name" value="HTH_ARSR"/>
    <property type="match status" value="1"/>
</dbReference>
<dbReference type="PATRIC" id="fig|394096.3.peg.6551"/>
<feature type="domain" description="HTH arsR-type" evidence="4">
    <location>
        <begin position="1"/>
        <end position="87"/>
    </location>
</feature>
<dbReference type="InterPro" id="IPR036388">
    <property type="entry name" value="WH-like_DNA-bd_sf"/>
</dbReference>
<dbReference type="EMBL" id="JMCB01000014">
    <property type="protein sequence ID" value="KFE64423.1"/>
    <property type="molecule type" value="Genomic_DNA"/>
</dbReference>
<accession>A0A085W9R0</accession>
<dbReference type="InterPro" id="IPR001845">
    <property type="entry name" value="HTH_ArsR_DNA-bd_dom"/>
</dbReference>
<reference evidence="5 6" key="1">
    <citation type="submission" date="2014-04" db="EMBL/GenBank/DDBJ databases">
        <title>Genome assembly of Hyalangium minutum DSM 14724.</title>
        <authorList>
            <person name="Sharma G."/>
            <person name="Subramanian S."/>
        </authorList>
    </citation>
    <scope>NUCLEOTIDE SEQUENCE [LARGE SCALE GENOMIC DNA]</scope>
    <source>
        <strain evidence="5 6">DSM 14724</strain>
    </source>
</reference>
<evidence type="ECO:0000256" key="2">
    <source>
        <dbReference type="ARBA" id="ARBA00023125"/>
    </source>
</evidence>
<evidence type="ECO:0000313" key="5">
    <source>
        <dbReference type="EMBL" id="KFE64423.1"/>
    </source>
</evidence>
<gene>
    <name evidence="5" type="ORF">DB31_2217</name>
</gene>
<dbReference type="NCBIfam" id="NF033788">
    <property type="entry name" value="HTH_metalloreg"/>
    <property type="match status" value="1"/>
</dbReference>
<evidence type="ECO:0000259" key="4">
    <source>
        <dbReference type="PROSITE" id="PS50987"/>
    </source>
</evidence>
<keyword evidence="3" id="KW-0804">Transcription</keyword>
<dbReference type="OrthoDB" id="9800238at2"/>
<dbReference type="RefSeq" id="WP_044194567.1">
    <property type="nucleotide sequence ID" value="NZ_JMCB01000014.1"/>
</dbReference>
<dbReference type="Gene3D" id="1.10.10.10">
    <property type="entry name" value="Winged helix-like DNA-binding domain superfamily/Winged helix DNA-binding domain"/>
    <property type="match status" value="1"/>
</dbReference>
<dbReference type="PANTHER" id="PTHR33154:SF33">
    <property type="entry name" value="TRANSCRIPTIONAL REPRESSOR SDPR"/>
    <property type="match status" value="1"/>
</dbReference>
<organism evidence="5 6">
    <name type="scientific">Hyalangium minutum</name>
    <dbReference type="NCBI Taxonomy" id="394096"/>
    <lineage>
        <taxon>Bacteria</taxon>
        <taxon>Pseudomonadati</taxon>
        <taxon>Myxococcota</taxon>
        <taxon>Myxococcia</taxon>
        <taxon>Myxococcales</taxon>
        <taxon>Cystobacterineae</taxon>
        <taxon>Archangiaceae</taxon>
        <taxon>Hyalangium</taxon>
    </lineage>
</organism>
<dbReference type="STRING" id="394096.DB31_2217"/>
<dbReference type="SUPFAM" id="SSF46785">
    <property type="entry name" value="Winged helix' DNA-binding domain"/>
    <property type="match status" value="1"/>
</dbReference>
<dbReference type="PRINTS" id="PR00778">
    <property type="entry name" value="HTHARSR"/>
</dbReference>
<dbReference type="CDD" id="cd00090">
    <property type="entry name" value="HTH_ARSR"/>
    <property type="match status" value="1"/>
</dbReference>
<dbReference type="InterPro" id="IPR051081">
    <property type="entry name" value="HTH_MetalResp_TranReg"/>
</dbReference>
<sequence length="111" mass="12985">MESAFDIIAEPNRRAILSLLASSERSVGEIEQQLQMPQPSVSKHLRVLREAGFVEARVDAQRRVYRIRPEPLMEVDAWLVPFRRFWSAHVDALERHLDRMDQLPPKKGKKR</sequence>
<dbReference type="InterPro" id="IPR011991">
    <property type="entry name" value="ArsR-like_HTH"/>
</dbReference>
<dbReference type="PROSITE" id="PS50987">
    <property type="entry name" value="HTH_ARSR_2"/>
    <property type="match status" value="1"/>
</dbReference>
<keyword evidence="1" id="KW-0805">Transcription regulation</keyword>
<dbReference type="Proteomes" id="UP000028725">
    <property type="component" value="Unassembled WGS sequence"/>
</dbReference>
<keyword evidence="6" id="KW-1185">Reference proteome</keyword>
<dbReference type="Pfam" id="PF01022">
    <property type="entry name" value="HTH_5"/>
    <property type="match status" value="1"/>
</dbReference>
<evidence type="ECO:0000256" key="1">
    <source>
        <dbReference type="ARBA" id="ARBA00023015"/>
    </source>
</evidence>
<dbReference type="GO" id="GO:0003700">
    <property type="term" value="F:DNA-binding transcription factor activity"/>
    <property type="evidence" value="ECO:0007669"/>
    <property type="project" value="InterPro"/>
</dbReference>
<dbReference type="AlphaFoldDB" id="A0A085W9R0"/>
<name>A0A085W9R0_9BACT</name>